<protein>
    <submittedName>
        <fullName evidence="1">Uncharacterized protein</fullName>
    </submittedName>
</protein>
<accession>A0A9P7JDM5</accession>
<evidence type="ECO:0000313" key="1">
    <source>
        <dbReference type="EMBL" id="KAG1816505.1"/>
    </source>
</evidence>
<evidence type="ECO:0000313" key="2">
    <source>
        <dbReference type="Proteomes" id="UP000807769"/>
    </source>
</evidence>
<name>A0A9P7JDM5_9AGAM</name>
<keyword evidence="2" id="KW-1185">Reference proteome</keyword>
<comment type="caution">
    <text evidence="1">The sequence shown here is derived from an EMBL/GenBank/DDBJ whole genome shotgun (WGS) entry which is preliminary data.</text>
</comment>
<dbReference type="AlphaFoldDB" id="A0A9P7JDM5"/>
<reference evidence="1" key="1">
    <citation type="journal article" date="2020" name="New Phytol.">
        <title>Comparative genomics reveals dynamic genome evolution in host specialist ectomycorrhizal fungi.</title>
        <authorList>
            <person name="Lofgren L.A."/>
            <person name="Nguyen N.H."/>
            <person name="Vilgalys R."/>
            <person name="Ruytinx J."/>
            <person name="Liao H.L."/>
            <person name="Branco S."/>
            <person name="Kuo A."/>
            <person name="LaButti K."/>
            <person name="Lipzen A."/>
            <person name="Andreopoulos W."/>
            <person name="Pangilinan J."/>
            <person name="Riley R."/>
            <person name="Hundley H."/>
            <person name="Na H."/>
            <person name="Barry K."/>
            <person name="Grigoriev I.V."/>
            <person name="Stajich J.E."/>
            <person name="Kennedy P.G."/>
        </authorList>
    </citation>
    <scope>NUCLEOTIDE SEQUENCE</scope>
    <source>
        <strain evidence="1">MN1</strain>
    </source>
</reference>
<gene>
    <name evidence="1" type="ORF">BJ212DRAFT_1299756</name>
</gene>
<dbReference type="EMBL" id="JABBWG010000016">
    <property type="protein sequence ID" value="KAG1816505.1"/>
    <property type="molecule type" value="Genomic_DNA"/>
</dbReference>
<proteinExistence type="predicted"/>
<organism evidence="1 2">
    <name type="scientific">Suillus subaureus</name>
    <dbReference type="NCBI Taxonomy" id="48587"/>
    <lineage>
        <taxon>Eukaryota</taxon>
        <taxon>Fungi</taxon>
        <taxon>Dikarya</taxon>
        <taxon>Basidiomycota</taxon>
        <taxon>Agaricomycotina</taxon>
        <taxon>Agaricomycetes</taxon>
        <taxon>Agaricomycetidae</taxon>
        <taxon>Boletales</taxon>
        <taxon>Suillineae</taxon>
        <taxon>Suillaceae</taxon>
        <taxon>Suillus</taxon>
    </lineage>
</organism>
<dbReference type="GeneID" id="64626932"/>
<dbReference type="RefSeq" id="XP_041193178.1">
    <property type="nucleotide sequence ID" value="XM_041332915.1"/>
</dbReference>
<sequence>MHCIGHFKITCNYPTVPKSKHPISNNTSRQSLHHFSPWLSQSQSPGVLQRHHLWFNEWTKEHLGEIKKITYQAGIYQRTSWEGDYQYYDLGNCNLEPFCPKDGVYKCYSCIDSSQPHVIPSDQSIDQRILQGYFLNQDWAGNIPQSLLDNFLLDNLECGTSAMNYYSKLRHVTSGMFPYLVPHCSELPKELILGINEGGQAVATTQAAQVAWAQP</sequence>
<dbReference type="Proteomes" id="UP000807769">
    <property type="component" value="Unassembled WGS sequence"/>
</dbReference>